<evidence type="ECO:0000313" key="2">
    <source>
        <dbReference type="Proteomes" id="UP000299102"/>
    </source>
</evidence>
<dbReference type="EMBL" id="BGZK01000756">
    <property type="protein sequence ID" value="GBP59237.1"/>
    <property type="molecule type" value="Genomic_DNA"/>
</dbReference>
<proteinExistence type="predicted"/>
<keyword evidence="2" id="KW-1185">Reference proteome</keyword>
<comment type="caution">
    <text evidence="1">The sequence shown here is derived from an EMBL/GenBank/DDBJ whole genome shotgun (WGS) entry which is preliminary data.</text>
</comment>
<dbReference type="Proteomes" id="UP000299102">
    <property type="component" value="Unassembled WGS sequence"/>
</dbReference>
<name>A0A4C1XAE7_EUMVA</name>
<dbReference type="OrthoDB" id="71307at2759"/>
<gene>
    <name evidence="1" type="ORF">EVAR_97739_1</name>
</gene>
<protein>
    <submittedName>
        <fullName evidence="1">Uncharacterized protein</fullName>
    </submittedName>
</protein>
<accession>A0A4C1XAE7</accession>
<organism evidence="1 2">
    <name type="scientific">Eumeta variegata</name>
    <name type="common">Bagworm moth</name>
    <name type="synonym">Eumeta japonica</name>
    <dbReference type="NCBI Taxonomy" id="151549"/>
    <lineage>
        <taxon>Eukaryota</taxon>
        <taxon>Metazoa</taxon>
        <taxon>Ecdysozoa</taxon>
        <taxon>Arthropoda</taxon>
        <taxon>Hexapoda</taxon>
        <taxon>Insecta</taxon>
        <taxon>Pterygota</taxon>
        <taxon>Neoptera</taxon>
        <taxon>Endopterygota</taxon>
        <taxon>Lepidoptera</taxon>
        <taxon>Glossata</taxon>
        <taxon>Ditrysia</taxon>
        <taxon>Tineoidea</taxon>
        <taxon>Psychidae</taxon>
        <taxon>Oiketicinae</taxon>
        <taxon>Eumeta</taxon>
    </lineage>
</organism>
<sequence length="134" mass="15134">MNNGFPTLTGRKRAIKSESKRVRLHTARPVLTTRLRCIMHPNSLFLINSNYRLLFRLLGGYCSDYNASANPVRFNALLDSDSTAYEIAAVKIVTKASQWREIGTCGIRKGRGVLNLRITSFAGKSERQFHALYL</sequence>
<reference evidence="1 2" key="1">
    <citation type="journal article" date="2019" name="Commun. Biol.">
        <title>The bagworm genome reveals a unique fibroin gene that provides high tensile strength.</title>
        <authorList>
            <person name="Kono N."/>
            <person name="Nakamura H."/>
            <person name="Ohtoshi R."/>
            <person name="Tomita M."/>
            <person name="Numata K."/>
            <person name="Arakawa K."/>
        </authorList>
    </citation>
    <scope>NUCLEOTIDE SEQUENCE [LARGE SCALE GENOMIC DNA]</scope>
</reference>
<dbReference type="AlphaFoldDB" id="A0A4C1XAE7"/>
<evidence type="ECO:0000313" key="1">
    <source>
        <dbReference type="EMBL" id="GBP59237.1"/>
    </source>
</evidence>